<comment type="catalytic activity">
    <reaction evidence="1">
        <text>ATP + protein L-histidine = ADP + protein N-phospho-L-histidine.</text>
        <dbReference type="EC" id="2.7.13.3"/>
    </reaction>
</comment>
<protein>
    <recommendedName>
        <fullName evidence="2">histidine kinase</fullName>
        <ecNumber evidence="2">2.7.13.3</ecNumber>
    </recommendedName>
</protein>
<dbReference type="PANTHER" id="PTHR43304:SF1">
    <property type="entry name" value="PAC DOMAIN-CONTAINING PROTEIN"/>
    <property type="match status" value="1"/>
</dbReference>
<dbReference type="CDD" id="cd00130">
    <property type="entry name" value="PAS"/>
    <property type="match status" value="3"/>
</dbReference>
<dbReference type="InterPro" id="IPR004358">
    <property type="entry name" value="Sig_transdc_His_kin-like_C"/>
</dbReference>
<evidence type="ECO:0000259" key="6">
    <source>
        <dbReference type="PROSITE" id="PS50109"/>
    </source>
</evidence>
<evidence type="ECO:0000256" key="2">
    <source>
        <dbReference type="ARBA" id="ARBA00012438"/>
    </source>
</evidence>
<evidence type="ECO:0000256" key="4">
    <source>
        <dbReference type="ARBA" id="ARBA00022679"/>
    </source>
</evidence>
<dbReference type="CDD" id="cd00075">
    <property type="entry name" value="HATPase"/>
    <property type="match status" value="1"/>
</dbReference>
<dbReference type="Gene3D" id="2.10.70.100">
    <property type="match status" value="1"/>
</dbReference>
<dbReference type="Pfam" id="PF02518">
    <property type="entry name" value="HATPase_c"/>
    <property type="match status" value="1"/>
</dbReference>
<dbReference type="Gene3D" id="3.30.565.10">
    <property type="entry name" value="Histidine kinase-like ATPase, C-terminal domain"/>
    <property type="match status" value="1"/>
</dbReference>
<evidence type="ECO:0000313" key="10">
    <source>
        <dbReference type="Proteomes" id="UP001149411"/>
    </source>
</evidence>
<dbReference type="EMBL" id="RKLV01000002">
    <property type="protein sequence ID" value="MCX2818156.1"/>
    <property type="molecule type" value="Genomic_DNA"/>
</dbReference>
<feature type="domain" description="Histidine kinase" evidence="6">
    <location>
        <begin position="647"/>
        <end position="855"/>
    </location>
</feature>
<dbReference type="InterPro" id="IPR003594">
    <property type="entry name" value="HATPase_dom"/>
</dbReference>
<dbReference type="InterPro" id="IPR000014">
    <property type="entry name" value="PAS"/>
</dbReference>
<feature type="domain" description="PAC" evidence="8">
    <location>
        <begin position="332"/>
        <end position="382"/>
    </location>
</feature>
<dbReference type="PROSITE" id="PS50112">
    <property type="entry name" value="PAS"/>
    <property type="match status" value="3"/>
</dbReference>
<keyword evidence="4" id="KW-0808">Transferase</keyword>
<feature type="domain" description="PAS" evidence="7">
    <location>
        <begin position="131"/>
        <end position="181"/>
    </location>
</feature>
<keyword evidence="10" id="KW-1185">Reference proteome</keyword>
<evidence type="ECO:0000313" key="9">
    <source>
        <dbReference type="EMBL" id="MCX2818156.1"/>
    </source>
</evidence>
<gene>
    <name evidence="9" type="ORF">EGH25_02165</name>
</gene>
<accession>A0A9Q4C332</accession>
<dbReference type="Pfam" id="PF08447">
    <property type="entry name" value="PAS_3"/>
    <property type="match status" value="2"/>
</dbReference>
<sequence>MESISLPGSGGFPRKATIAVVGETEPVHDLASSVSGDILFENVEADEAVRRVAEAEVDCVVSALYGRPVELLRKVREEDPEVPFVAFSDADDADGVLEAGATEHVAVPVEELRGVGRRLRRYAEGRRSRRSERKLDSFMRHTPDQVWVHDADGEVLDVNRQACEALGYDRDELIGSNIGEFEVGADPGELKDRWSKFEYGDSVVVEGRHRDRDGREFPVEVNVGKVLMDGNDRFLAIVRDTTQRETVEKSLRRLRNEHEKIFDNVQDPVFLIDVEEEGESFVFKHLNPAYEEQVGVSEDEARGRTPVEVFGEAVGTELVGNYRRCVEEAETQSYEETIQVPVGQRTYHTKITPVFSGDEVTAIVGSAHDITEQKERERELERYEAYIGNASDIISHLDAEGTVLYESPSVERVFGTEQDDWVGDNVFERVHPDDRARVAQEFIELVEGDRNIENVEFRMEHADGSYVWIEAVGTDWRGSDLGGVVVSSRDITERKERERKLERNRDLLYHTEKIADTGGWEIDPEGDGIRWTDGARRIHGVDEGYEPTIDEAIGFYHPDDREKVREVIRSFGDEQESFDEELRIRTPDGEERWTRSRGEVVRDDGEVAHLRGAMQDITERKEREKSLKEQKRLLEERKEQIDFFNSLLRHDMLNSMTVIRGRAQELLDRLSEDDEGYESAEKVYRRADDVVDLTNRVRSVLRRITGEDDRELSRVDLAQTVRDRAESLGEVYEVGISVDAPQDAYVEADDFLSDIVDNLLINAVEHNDSDEPRVDVSVDSGDEATVLRVADNGSGIPDEMKKAVFGQGEKGRRSGGTGFGLYFVDSMVSEYGGEVHVEDNEADGATVVVELPKGSGDGGKA</sequence>
<dbReference type="PANTHER" id="PTHR43304">
    <property type="entry name" value="PHYTOCHROME-LIKE PROTEIN CPH1"/>
    <property type="match status" value="1"/>
</dbReference>
<evidence type="ECO:0000259" key="7">
    <source>
        <dbReference type="PROSITE" id="PS50112"/>
    </source>
</evidence>
<dbReference type="InterPro" id="IPR000700">
    <property type="entry name" value="PAS-assoc_C"/>
</dbReference>
<dbReference type="NCBIfam" id="TIGR00229">
    <property type="entry name" value="sensory_box"/>
    <property type="match status" value="4"/>
</dbReference>
<dbReference type="PRINTS" id="PR00344">
    <property type="entry name" value="BCTRLSENSOR"/>
</dbReference>
<dbReference type="InterPro" id="IPR005467">
    <property type="entry name" value="His_kinase_dom"/>
</dbReference>
<feature type="domain" description="PAS" evidence="7">
    <location>
        <begin position="254"/>
        <end position="307"/>
    </location>
</feature>
<comment type="caution">
    <text evidence="9">The sequence shown here is derived from an EMBL/GenBank/DDBJ whole genome shotgun (WGS) entry which is preliminary data.</text>
</comment>
<name>A0A9Q4C332_9EURY</name>
<dbReference type="AlphaFoldDB" id="A0A9Q4C332"/>
<dbReference type="InterPro" id="IPR013656">
    <property type="entry name" value="PAS_4"/>
</dbReference>
<dbReference type="Proteomes" id="UP001149411">
    <property type="component" value="Unassembled WGS sequence"/>
</dbReference>
<dbReference type="Pfam" id="PF13426">
    <property type="entry name" value="PAS_9"/>
    <property type="match status" value="1"/>
</dbReference>
<evidence type="ECO:0000256" key="3">
    <source>
        <dbReference type="ARBA" id="ARBA00022553"/>
    </source>
</evidence>
<evidence type="ECO:0000256" key="1">
    <source>
        <dbReference type="ARBA" id="ARBA00000085"/>
    </source>
</evidence>
<dbReference type="InterPro" id="IPR035965">
    <property type="entry name" value="PAS-like_dom_sf"/>
</dbReference>
<dbReference type="EC" id="2.7.13.3" evidence="2"/>
<dbReference type="CDD" id="cd00082">
    <property type="entry name" value="HisKA"/>
    <property type="match status" value="1"/>
</dbReference>
<dbReference type="GO" id="GO:0000155">
    <property type="term" value="F:phosphorelay sensor kinase activity"/>
    <property type="evidence" value="ECO:0007669"/>
    <property type="project" value="InterPro"/>
</dbReference>
<dbReference type="InterPro" id="IPR001610">
    <property type="entry name" value="PAC"/>
</dbReference>
<evidence type="ECO:0000259" key="8">
    <source>
        <dbReference type="PROSITE" id="PS50113"/>
    </source>
</evidence>
<dbReference type="Pfam" id="PF08448">
    <property type="entry name" value="PAS_4"/>
    <property type="match status" value="1"/>
</dbReference>
<reference evidence="9" key="1">
    <citation type="submission" date="2022-09" db="EMBL/GenBank/DDBJ databases">
        <title>Haloadaptaus new haloarchaeum isolated from saline soil.</title>
        <authorList>
            <person name="Duran-Viseras A."/>
            <person name="Sanchez-Porro C."/>
            <person name="Ventosa A."/>
        </authorList>
    </citation>
    <scope>NUCLEOTIDE SEQUENCE</scope>
    <source>
        <strain evidence="9">F3-133</strain>
    </source>
</reference>
<feature type="domain" description="PAC" evidence="8">
    <location>
        <begin position="203"/>
        <end position="253"/>
    </location>
</feature>
<dbReference type="PROSITE" id="PS50109">
    <property type="entry name" value="HIS_KIN"/>
    <property type="match status" value="1"/>
</dbReference>
<dbReference type="SMART" id="SM00387">
    <property type="entry name" value="HATPase_c"/>
    <property type="match status" value="1"/>
</dbReference>
<dbReference type="Gene3D" id="3.30.450.20">
    <property type="entry name" value="PAS domain"/>
    <property type="match status" value="4"/>
</dbReference>
<keyword evidence="5" id="KW-0418">Kinase</keyword>
<feature type="domain" description="PAS" evidence="7">
    <location>
        <begin position="379"/>
        <end position="449"/>
    </location>
</feature>
<dbReference type="RefSeq" id="WP_266085842.1">
    <property type="nucleotide sequence ID" value="NZ_RKLV01000002.1"/>
</dbReference>
<dbReference type="InterPro" id="IPR036890">
    <property type="entry name" value="HATPase_C_sf"/>
</dbReference>
<dbReference type="SMART" id="SM00086">
    <property type="entry name" value="PAC"/>
    <property type="match status" value="4"/>
</dbReference>
<keyword evidence="3" id="KW-0597">Phosphoprotein</keyword>
<proteinExistence type="predicted"/>
<evidence type="ECO:0000256" key="5">
    <source>
        <dbReference type="ARBA" id="ARBA00022777"/>
    </source>
</evidence>
<dbReference type="SUPFAM" id="SSF55874">
    <property type="entry name" value="ATPase domain of HSP90 chaperone/DNA topoisomerase II/histidine kinase"/>
    <property type="match status" value="1"/>
</dbReference>
<feature type="domain" description="PAC" evidence="8">
    <location>
        <begin position="453"/>
        <end position="503"/>
    </location>
</feature>
<dbReference type="InterPro" id="IPR013655">
    <property type="entry name" value="PAS_fold_3"/>
</dbReference>
<dbReference type="PROSITE" id="PS50113">
    <property type="entry name" value="PAC"/>
    <property type="match status" value="4"/>
</dbReference>
<dbReference type="SMART" id="SM00091">
    <property type="entry name" value="PAS"/>
    <property type="match status" value="3"/>
</dbReference>
<dbReference type="InterPro" id="IPR052162">
    <property type="entry name" value="Sensor_kinase/Photoreceptor"/>
</dbReference>
<feature type="domain" description="PAC" evidence="8">
    <location>
        <begin position="578"/>
        <end position="629"/>
    </location>
</feature>
<organism evidence="9 10">
    <name type="scientific">Halorutilus salinus</name>
    <dbReference type="NCBI Taxonomy" id="2487751"/>
    <lineage>
        <taxon>Archaea</taxon>
        <taxon>Methanobacteriati</taxon>
        <taxon>Methanobacteriota</taxon>
        <taxon>Stenosarchaea group</taxon>
        <taxon>Halobacteria</taxon>
        <taxon>Halorutilales</taxon>
        <taxon>Halorutilaceae</taxon>
        <taxon>Halorutilus</taxon>
    </lineage>
</organism>
<dbReference type="InterPro" id="IPR003661">
    <property type="entry name" value="HisK_dim/P_dom"/>
</dbReference>
<dbReference type="SUPFAM" id="SSF55785">
    <property type="entry name" value="PYP-like sensor domain (PAS domain)"/>
    <property type="match status" value="4"/>
</dbReference>